<dbReference type="EMBL" id="CAWUPB010000246">
    <property type="protein sequence ID" value="CAK7324171.1"/>
    <property type="molecule type" value="Genomic_DNA"/>
</dbReference>
<name>A0AAV1QVY1_9ROSI</name>
<comment type="caution">
    <text evidence="1">The sequence shown here is derived from an EMBL/GenBank/DDBJ whole genome shotgun (WGS) entry which is preliminary data.</text>
</comment>
<protein>
    <recommendedName>
        <fullName evidence="3">Retrotransposon gag domain-containing protein</fullName>
    </recommendedName>
</protein>
<evidence type="ECO:0008006" key="3">
    <source>
        <dbReference type="Google" id="ProtNLM"/>
    </source>
</evidence>
<organism evidence="1 2">
    <name type="scientific">Dovyalis caffra</name>
    <dbReference type="NCBI Taxonomy" id="77055"/>
    <lineage>
        <taxon>Eukaryota</taxon>
        <taxon>Viridiplantae</taxon>
        <taxon>Streptophyta</taxon>
        <taxon>Embryophyta</taxon>
        <taxon>Tracheophyta</taxon>
        <taxon>Spermatophyta</taxon>
        <taxon>Magnoliopsida</taxon>
        <taxon>eudicotyledons</taxon>
        <taxon>Gunneridae</taxon>
        <taxon>Pentapetalae</taxon>
        <taxon>rosids</taxon>
        <taxon>fabids</taxon>
        <taxon>Malpighiales</taxon>
        <taxon>Salicaceae</taxon>
        <taxon>Flacourtieae</taxon>
        <taxon>Dovyalis</taxon>
    </lineage>
</organism>
<evidence type="ECO:0000313" key="1">
    <source>
        <dbReference type="EMBL" id="CAK7324171.1"/>
    </source>
</evidence>
<gene>
    <name evidence="1" type="ORF">DCAF_LOCUS1808</name>
</gene>
<dbReference type="PANTHER" id="PTHR47481">
    <property type="match status" value="1"/>
</dbReference>
<dbReference type="Proteomes" id="UP001314170">
    <property type="component" value="Unassembled WGS sequence"/>
</dbReference>
<accession>A0AAV1QVY1</accession>
<sequence length="193" mass="21795">MPKSPILLEKIYENLLVEMILAAPDNNAQNADSLKLWTQENAKTEFVLKRSHSLGLFEHILRCKMHANELANTTQGNLSIAQYVLKMKTLCSKFSLLDSDEPISASRMKLYIIRDMRTEYTPFVTSGVGSTRNVAAFEATVQLLLSGEKVEVQFLQKETDLFTGYYSLDIVFIKDEPKSRLKQLPEGSGSRSL</sequence>
<dbReference type="PANTHER" id="PTHR47481:SF36">
    <property type="entry name" value="CCHC-TYPE DOMAIN-CONTAINING PROTEIN"/>
    <property type="match status" value="1"/>
</dbReference>
<proteinExistence type="predicted"/>
<keyword evidence="2" id="KW-1185">Reference proteome</keyword>
<evidence type="ECO:0000313" key="2">
    <source>
        <dbReference type="Proteomes" id="UP001314170"/>
    </source>
</evidence>
<reference evidence="1 2" key="1">
    <citation type="submission" date="2024-01" db="EMBL/GenBank/DDBJ databases">
        <authorList>
            <person name="Waweru B."/>
        </authorList>
    </citation>
    <scope>NUCLEOTIDE SEQUENCE [LARGE SCALE GENOMIC DNA]</scope>
</reference>
<dbReference type="AlphaFoldDB" id="A0AAV1QVY1"/>